<comment type="caution">
    <text evidence="1">The sequence shown here is derived from an EMBL/GenBank/DDBJ whole genome shotgun (WGS) entry which is preliminary data.</text>
</comment>
<protein>
    <recommendedName>
        <fullName evidence="3">MYND finger</fullName>
    </recommendedName>
</protein>
<evidence type="ECO:0008006" key="3">
    <source>
        <dbReference type="Google" id="ProtNLM"/>
    </source>
</evidence>
<dbReference type="OrthoDB" id="9814432at2"/>
<dbReference type="RefSeq" id="WP_126459406.1">
    <property type="nucleotide sequence ID" value="NZ_AP018721.1"/>
</dbReference>
<proteinExistence type="predicted"/>
<evidence type="ECO:0000313" key="1">
    <source>
        <dbReference type="EMBL" id="TCS73983.1"/>
    </source>
</evidence>
<name>A0A4R3JYT8_9PROT</name>
<evidence type="ECO:0000313" key="2">
    <source>
        <dbReference type="Proteomes" id="UP000295135"/>
    </source>
</evidence>
<reference evidence="1 2" key="1">
    <citation type="submission" date="2019-03" db="EMBL/GenBank/DDBJ databases">
        <title>Genomic Encyclopedia of Type Strains, Phase IV (KMG-IV): sequencing the most valuable type-strain genomes for metagenomic binning, comparative biology and taxonomic classification.</title>
        <authorList>
            <person name="Goeker M."/>
        </authorList>
    </citation>
    <scope>NUCLEOTIDE SEQUENCE [LARGE SCALE GENOMIC DNA]</scope>
    <source>
        <strain evidence="1 2">DSM 103923</strain>
    </source>
</reference>
<organism evidence="1 2">
    <name type="scientific">Sulfuritortus calidifontis</name>
    <dbReference type="NCBI Taxonomy" id="1914471"/>
    <lineage>
        <taxon>Bacteria</taxon>
        <taxon>Pseudomonadati</taxon>
        <taxon>Pseudomonadota</taxon>
        <taxon>Betaproteobacteria</taxon>
        <taxon>Nitrosomonadales</taxon>
        <taxon>Thiobacillaceae</taxon>
        <taxon>Sulfuritortus</taxon>
    </lineage>
</organism>
<gene>
    <name evidence="1" type="ORF">EDC61_101206</name>
</gene>
<dbReference type="InterPro" id="IPR049708">
    <property type="entry name" value="PP0621-like"/>
</dbReference>
<keyword evidence="2" id="KW-1185">Reference proteome</keyword>
<dbReference type="EMBL" id="SLZY01000001">
    <property type="protein sequence ID" value="TCS73983.1"/>
    <property type="molecule type" value="Genomic_DNA"/>
</dbReference>
<dbReference type="NCBIfam" id="NF041023">
    <property type="entry name" value="PP0621_fam"/>
    <property type="match status" value="1"/>
</dbReference>
<dbReference type="Proteomes" id="UP000295135">
    <property type="component" value="Unassembled WGS sequence"/>
</dbReference>
<accession>A0A4R3JYT8</accession>
<sequence length="73" mass="8190">MVKLLIWLAIGLAAVFWFRAVKRGQVAPPPETKPGVEDMVRCKVCGVNLPRSEAILSRGRFYCSPEHQQQDHG</sequence>
<dbReference type="AlphaFoldDB" id="A0A4R3JYT8"/>